<dbReference type="STRING" id="415747.SAMN03097708_01335"/>
<dbReference type="InterPro" id="IPR010914">
    <property type="entry name" value="RsgA_GTPase_dom"/>
</dbReference>
<comment type="similarity">
    <text evidence="3">Belongs to the TRAFAC class YlqF/YawG GTPase family. RsgA subfamily.</text>
</comment>
<dbReference type="PANTHER" id="PTHR32120:SF11">
    <property type="entry name" value="SMALL RIBOSOMAL SUBUNIT BIOGENESIS GTPASE RSGA 1, MITOCHONDRIAL-RELATED"/>
    <property type="match status" value="1"/>
</dbReference>
<comment type="function">
    <text evidence="3">One of several proteins that assist in the late maturation steps of the functional core of the 30S ribosomal subunit. Helps release RbfA from mature subunits. May play a role in the assembly of ribosomal proteins into the subunit. Circularly permuted GTPase that catalyzes slow GTP hydrolysis, GTPase activity is stimulated by the 30S ribosomal subunit.</text>
</comment>
<dbReference type="GO" id="GO:0005525">
    <property type="term" value="F:GTP binding"/>
    <property type="evidence" value="ECO:0007669"/>
    <property type="project" value="UniProtKB-UniRule"/>
</dbReference>
<dbReference type="GO" id="GO:0005737">
    <property type="term" value="C:cytoplasm"/>
    <property type="evidence" value="ECO:0007669"/>
    <property type="project" value="UniProtKB-SubCell"/>
</dbReference>
<name>A0A1G5Q386_9GAMM</name>
<dbReference type="PROSITE" id="PS51721">
    <property type="entry name" value="G_CP"/>
    <property type="match status" value="1"/>
</dbReference>
<dbReference type="PROSITE" id="PS50936">
    <property type="entry name" value="ENGC_GTPASE"/>
    <property type="match status" value="1"/>
</dbReference>
<dbReference type="GO" id="GO:0003924">
    <property type="term" value="F:GTPase activity"/>
    <property type="evidence" value="ECO:0007669"/>
    <property type="project" value="UniProtKB-UniRule"/>
</dbReference>
<dbReference type="GO" id="GO:0042274">
    <property type="term" value="P:ribosomal small subunit biogenesis"/>
    <property type="evidence" value="ECO:0007669"/>
    <property type="project" value="UniProtKB-UniRule"/>
</dbReference>
<dbReference type="Gene3D" id="1.10.40.50">
    <property type="entry name" value="Probable gtpase engc, domain 3"/>
    <property type="match status" value="1"/>
</dbReference>
<keyword evidence="3" id="KW-0963">Cytoplasm</keyword>
<dbReference type="NCBIfam" id="TIGR00157">
    <property type="entry name" value="ribosome small subunit-dependent GTPase A"/>
    <property type="match status" value="1"/>
</dbReference>
<dbReference type="InterPro" id="IPR030378">
    <property type="entry name" value="G_CP_dom"/>
</dbReference>
<dbReference type="Gene3D" id="3.40.50.300">
    <property type="entry name" value="P-loop containing nucleotide triphosphate hydrolases"/>
    <property type="match status" value="1"/>
</dbReference>
<proteinExistence type="inferred from homology"/>
<dbReference type="InterPro" id="IPR012340">
    <property type="entry name" value="NA-bd_OB-fold"/>
</dbReference>
<evidence type="ECO:0000259" key="4">
    <source>
        <dbReference type="PROSITE" id="PS50936"/>
    </source>
</evidence>
<comment type="subunit">
    <text evidence="3">Monomer. Associates with 30S ribosomal subunit, binds 16S rRNA.</text>
</comment>
<feature type="domain" description="EngC GTPase" evidence="4">
    <location>
        <begin position="118"/>
        <end position="267"/>
    </location>
</feature>
<keyword evidence="3" id="KW-0378">Hydrolase</keyword>
<feature type="domain" description="CP-type G" evidence="5">
    <location>
        <begin position="109"/>
        <end position="269"/>
    </location>
</feature>
<dbReference type="InterPro" id="IPR004881">
    <property type="entry name" value="Ribosome_biogen_GTPase_RsgA"/>
</dbReference>
<gene>
    <name evidence="3" type="primary">rsgA</name>
    <name evidence="6" type="ORF">SAMN03097708_01335</name>
</gene>
<feature type="binding site" evidence="3">
    <location>
        <begin position="211"/>
        <end position="219"/>
    </location>
    <ligand>
        <name>GTP</name>
        <dbReference type="ChEBI" id="CHEBI:37565"/>
    </ligand>
</feature>
<evidence type="ECO:0000259" key="5">
    <source>
        <dbReference type="PROSITE" id="PS51721"/>
    </source>
</evidence>
<dbReference type="GO" id="GO:0019843">
    <property type="term" value="F:rRNA binding"/>
    <property type="evidence" value="ECO:0007669"/>
    <property type="project" value="UniProtKB-KW"/>
</dbReference>
<dbReference type="GO" id="GO:0046872">
    <property type="term" value="F:metal ion binding"/>
    <property type="evidence" value="ECO:0007669"/>
    <property type="project" value="UniProtKB-KW"/>
</dbReference>
<dbReference type="RefSeq" id="WP_092994276.1">
    <property type="nucleotide sequence ID" value="NZ_FMWD01000003.1"/>
</dbReference>
<dbReference type="OrthoDB" id="9809485at2"/>
<dbReference type="EC" id="3.6.1.-" evidence="3"/>
<dbReference type="Proteomes" id="UP000199648">
    <property type="component" value="Unassembled WGS sequence"/>
</dbReference>
<feature type="binding site" evidence="3">
    <location>
        <position position="306"/>
    </location>
    <ligand>
        <name>Zn(2+)</name>
        <dbReference type="ChEBI" id="CHEBI:29105"/>
    </ligand>
</feature>
<sequence>MGKQKLNRRQAWRIRKVQDERLERAKRREGKIDTEAGPLGQEQHGRIVANYGASVDVEDPTGEVRRCHLRQNLAMPVVGDRVVWQSSDNNSGVVVAVEERDTLLARPDFSGDMKALAANIDQILVVAAPEPPFSTESLDQFLVAAEISGITPVVVFNKVDLLDREGRAEVEAQLSIYRDIGYRVIFATTRADHGLDDLLTALKDKTSIFAGQSGVGKSSLAKSLLPDEAITVGDLAELTGLGRHTTSSARLYHLPSGGDVIDSPGVREFRLWPMSEPELAEGFPEFHPFLGGCRFRDCRHRSEPGCAILAAVEAGKIKPQRLTSFRRIAANVAEKAPSY</sequence>
<evidence type="ECO:0000313" key="7">
    <source>
        <dbReference type="Proteomes" id="UP000199648"/>
    </source>
</evidence>
<feature type="binding site" evidence="3">
    <location>
        <begin position="157"/>
        <end position="160"/>
    </location>
    <ligand>
        <name>GTP</name>
        <dbReference type="ChEBI" id="CHEBI:37565"/>
    </ligand>
</feature>
<dbReference type="EMBL" id="FMWD01000003">
    <property type="protein sequence ID" value="SCZ56324.1"/>
    <property type="molecule type" value="Genomic_DNA"/>
</dbReference>
<keyword evidence="3" id="KW-0694">RNA-binding</keyword>
<keyword evidence="3" id="KW-0690">Ribosome biogenesis</keyword>
<evidence type="ECO:0000256" key="1">
    <source>
        <dbReference type="ARBA" id="ARBA00022741"/>
    </source>
</evidence>
<dbReference type="Gene3D" id="2.40.50.140">
    <property type="entry name" value="Nucleic acid-binding proteins"/>
    <property type="match status" value="1"/>
</dbReference>
<evidence type="ECO:0000256" key="3">
    <source>
        <dbReference type="HAMAP-Rule" id="MF_01820"/>
    </source>
</evidence>
<feature type="binding site" evidence="3">
    <location>
        <position position="300"/>
    </location>
    <ligand>
        <name>Zn(2+)</name>
        <dbReference type="ChEBI" id="CHEBI:29105"/>
    </ligand>
</feature>
<comment type="cofactor">
    <cofactor evidence="3">
        <name>Zn(2+)</name>
        <dbReference type="ChEBI" id="CHEBI:29105"/>
    </cofactor>
    <text evidence="3">Binds 1 zinc ion per subunit.</text>
</comment>
<evidence type="ECO:0000313" key="6">
    <source>
        <dbReference type="EMBL" id="SCZ56324.1"/>
    </source>
</evidence>
<dbReference type="PANTHER" id="PTHR32120">
    <property type="entry name" value="SMALL RIBOSOMAL SUBUNIT BIOGENESIS GTPASE RSGA"/>
    <property type="match status" value="1"/>
</dbReference>
<reference evidence="6 7" key="1">
    <citation type="submission" date="2016-10" db="EMBL/GenBank/DDBJ databases">
        <authorList>
            <person name="de Groot N.N."/>
        </authorList>
    </citation>
    <scope>NUCLEOTIDE SEQUENCE [LARGE SCALE GENOMIC DNA]</scope>
    <source>
        <strain evidence="6 7">HLD2</strain>
    </source>
</reference>
<comment type="subcellular location">
    <subcellularLocation>
        <location evidence="3">Cytoplasm</location>
    </subcellularLocation>
</comment>
<dbReference type="HAMAP" id="MF_01820">
    <property type="entry name" value="GTPase_RsgA"/>
    <property type="match status" value="1"/>
</dbReference>
<protein>
    <recommendedName>
        <fullName evidence="3">Small ribosomal subunit biogenesis GTPase RsgA</fullName>
        <ecNumber evidence="3">3.6.1.-</ecNumber>
    </recommendedName>
</protein>
<keyword evidence="7" id="KW-1185">Reference proteome</keyword>
<evidence type="ECO:0000256" key="2">
    <source>
        <dbReference type="ARBA" id="ARBA00023134"/>
    </source>
</evidence>
<keyword evidence="3" id="KW-0479">Metal-binding</keyword>
<feature type="binding site" evidence="3">
    <location>
        <position position="298"/>
    </location>
    <ligand>
        <name>Zn(2+)</name>
        <dbReference type="ChEBI" id="CHEBI:29105"/>
    </ligand>
</feature>
<dbReference type="AlphaFoldDB" id="A0A1G5Q386"/>
<organism evidence="6 7">
    <name type="scientific">Thiohalomonas denitrificans</name>
    <dbReference type="NCBI Taxonomy" id="415747"/>
    <lineage>
        <taxon>Bacteria</taxon>
        <taxon>Pseudomonadati</taxon>
        <taxon>Pseudomonadota</taxon>
        <taxon>Gammaproteobacteria</taxon>
        <taxon>Thiohalomonadales</taxon>
        <taxon>Thiohalomonadaceae</taxon>
        <taxon>Thiohalomonas</taxon>
    </lineage>
</organism>
<feature type="binding site" evidence="3">
    <location>
        <position position="293"/>
    </location>
    <ligand>
        <name>Zn(2+)</name>
        <dbReference type="ChEBI" id="CHEBI:29105"/>
    </ligand>
</feature>
<dbReference type="NCBIfam" id="NF008931">
    <property type="entry name" value="PRK12288.1"/>
    <property type="match status" value="1"/>
</dbReference>
<dbReference type="CDD" id="cd01854">
    <property type="entry name" value="YjeQ_EngC"/>
    <property type="match status" value="1"/>
</dbReference>
<keyword evidence="2 3" id="KW-0342">GTP-binding</keyword>
<keyword evidence="3" id="KW-0699">rRNA-binding</keyword>
<keyword evidence="3" id="KW-0862">Zinc</keyword>
<accession>A0A1G5Q386</accession>
<keyword evidence="1 3" id="KW-0547">Nucleotide-binding</keyword>
<dbReference type="SUPFAM" id="SSF52540">
    <property type="entry name" value="P-loop containing nucleoside triphosphate hydrolases"/>
    <property type="match status" value="1"/>
</dbReference>
<dbReference type="SUPFAM" id="SSF50249">
    <property type="entry name" value="Nucleic acid-binding proteins"/>
    <property type="match status" value="1"/>
</dbReference>
<dbReference type="Pfam" id="PF03193">
    <property type="entry name" value="RsgA_GTPase"/>
    <property type="match status" value="1"/>
</dbReference>
<dbReference type="InterPro" id="IPR027417">
    <property type="entry name" value="P-loop_NTPase"/>
</dbReference>